<reference evidence="2" key="1">
    <citation type="submission" date="2016-08" db="EMBL/GenBank/DDBJ databases">
        <authorList>
            <person name="Loux V."/>
            <person name="Rue O."/>
        </authorList>
    </citation>
    <scope>NUCLEOTIDE SEQUENCE [LARGE SCALE GENOMIC DNA]</scope>
    <source>
        <strain evidence="2">INRA Bc05-F1</strain>
    </source>
</reference>
<dbReference type="EMBL" id="FMBE01000010">
    <property type="protein sequence ID" value="SCB82709.1"/>
    <property type="molecule type" value="Genomic_DNA"/>
</dbReference>
<dbReference type="Proteomes" id="UP000196052">
    <property type="component" value="Unassembled WGS sequence"/>
</dbReference>
<name>A0A1C3ZJX9_9BACI</name>
<evidence type="ECO:0000313" key="2">
    <source>
        <dbReference type="Proteomes" id="UP000196052"/>
    </source>
</evidence>
<accession>A0A1C3ZJX9</accession>
<protein>
    <submittedName>
        <fullName evidence="1">Uncharacterized protein</fullName>
    </submittedName>
</protein>
<dbReference type="AlphaFoldDB" id="A0A1C3ZJX9"/>
<organism evidence="1 2">
    <name type="scientific">Bacillus wiedmannii</name>
    <dbReference type="NCBI Taxonomy" id="1890302"/>
    <lineage>
        <taxon>Bacteria</taxon>
        <taxon>Bacillati</taxon>
        <taxon>Bacillota</taxon>
        <taxon>Bacilli</taxon>
        <taxon>Bacillales</taxon>
        <taxon>Bacillaceae</taxon>
        <taxon>Bacillus</taxon>
        <taxon>Bacillus cereus group</taxon>
    </lineage>
</organism>
<gene>
    <name evidence="1" type="ORF">BC05F1_00378</name>
</gene>
<evidence type="ECO:0000313" key="1">
    <source>
        <dbReference type="EMBL" id="SCB82709.1"/>
    </source>
</evidence>
<proteinExistence type="predicted"/>
<sequence>MYSKVRKQKLMFRHLLMLWINF</sequence>